<evidence type="ECO:0000256" key="1">
    <source>
        <dbReference type="SAM" id="MobiDB-lite"/>
    </source>
</evidence>
<proteinExistence type="predicted"/>
<evidence type="ECO:0000313" key="3">
    <source>
        <dbReference type="Proteomes" id="UP001162131"/>
    </source>
</evidence>
<sequence>MSDLPQLRERAYSSMAYHEYKKLRVYAPSPEIKPLDSAELPPPISLTPSAIESSIYSVETLLREQEEDQLLIKILKKTTYEQSMQIDKLQANINELKHTIDALKRQVREQSEGSPPRSTGFFQQAILARSRSNSTADAD</sequence>
<protein>
    <submittedName>
        <fullName evidence="2">Uncharacterized protein</fullName>
    </submittedName>
</protein>
<name>A0AAU9I8X5_9CILI</name>
<keyword evidence="3" id="KW-1185">Reference proteome</keyword>
<gene>
    <name evidence="2" type="ORF">BSTOLATCC_MIC1250</name>
</gene>
<accession>A0AAU9I8X5</accession>
<dbReference type="EMBL" id="CAJZBQ010000002">
    <property type="protein sequence ID" value="CAG9310400.1"/>
    <property type="molecule type" value="Genomic_DNA"/>
</dbReference>
<evidence type="ECO:0000313" key="2">
    <source>
        <dbReference type="EMBL" id="CAG9310400.1"/>
    </source>
</evidence>
<feature type="region of interest" description="Disordered" evidence="1">
    <location>
        <begin position="107"/>
        <end position="139"/>
    </location>
</feature>
<feature type="compositionally biased region" description="Polar residues" evidence="1">
    <location>
        <begin position="112"/>
        <end position="122"/>
    </location>
</feature>
<dbReference type="Proteomes" id="UP001162131">
    <property type="component" value="Unassembled WGS sequence"/>
</dbReference>
<comment type="caution">
    <text evidence="2">The sequence shown here is derived from an EMBL/GenBank/DDBJ whole genome shotgun (WGS) entry which is preliminary data.</text>
</comment>
<dbReference type="AlphaFoldDB" id="A0AAU9I8X5"/>
<reference evidence="2" key="1">
    <citation type="submission" date="2021-09" db="EMBL/GenBank/DDBJ databases">
        <authorList>
            <consortium name="AG Swart"/>
            <person name="Singh M."/>
            <person name="Singh A."/>
            <person name="Seah K."/>
            <person name="Emmerich C."/>
        </authorList>
    </citation>
    <scope>NUCLEOTIDE SEQUENCE</scope>
    <source>
        <strain evidence="2">ATCC30299</strain>
    </source>
</reference>
<feature type="compositionally biased region" description="Polar residues" evidence="1">
    <location>
        <begin position="130"/>
        <end position="139"/>
    </location>
</feature>
<organism evidence="2 3">
    <name type="scientific">Blepharisma stoltei</name>
    <dbReference type="NCBI Taxonomy" id="1481888"/>
    <lineage>
        <taxon>Eukaryota</taxon>
        <taxon>Sar</taxon>
        <taxon>Alveolata</taxon>
        <taxon>Ciliophora</taxon>
        <taxon>Postciliodesmatophora</taxon>
        <taxon>Heterotrichea</taxon>
        <taxon>Heterotrichida</taxon>
        <taxon>Blepharismidae</taxon>
        <taxon>Blepharisma</taxon>
    </lineage>
</organism>